<dbReference type="GO" id="GO:0004733">
    <property type="term" value="F:pyridoxamine phosphate oxidase activity"/>
    <property type="evidence" value="ECO:0007669"/>
    <property type="project" value="InterPro"/>
</dbReference>
<dbReference type="NCBIfam" id="NF004231">
    <property type="entry name" value="PRK05679.1"/>
    <property type="match status" value="1"/>
</dbReference>
<feature type="domain" description="Pyridoxamine 5'-phosphate oxidase N-terminal" evidence="6">
    <location>
        <begin position="72"/>
        <end position="172"/>
    </location>
</feature>
<keyword evidence="4" id="KW-0288">FMN</keyword>
<evidence type="ECO:0000256" key="5">
    <source>
        <dbReference type="ARBA" id="ARBA00023002"/>
    </source>
</evidence>
<gene>
    <name evidence="8" type="ORF">DN051_01640</name>
</gene>
<keyword evidence="5" id="KW-0560">Oxidoreductase</keyword>
<dbReference type="InterPro" id="IPR011576">
    <property type="entry name" value="Pyridox_Oxase_N"/>
</dbReference>
<reference evidence="8 9" key="1">
    <citation type="journal article" date="2019" name="Int. J. Syst. Evol. Microbiol.">
        <title>Streptomyces cadmiisoli sp. nov., a novel actinomycete isolated from cadmium-contaminated soil.</title>
        <authorList>
            <person name="Li K."/>
            <person name="Tang X."/>
            <person name="Zhao J."/>
            <person name="Guo Y."/>
            <person name="Tang Y."/>
            <person name="Gao J."/>
        </authorList>
    </citation>
    <scope>NUCLEOTIDE SEQUENCE [LARGE SCALE GENOMIC DNA]</scope>
    <source>
        <strain evidence="8 9">ZFG47</strain>
    </source>
</reference>
<dbReference type="InterPro" id="IPR012349">
    <property type="entry name" value="Split_barrel_FMN-bd"/>
</dbReference>
<protein>
    <submittedName>
        <fullName evidence="8">Oxidase</fullName>
    </submittedName>
</protein>
<dbReference type="InterPro" id="IPR000659">
    <property type="entry name" value="Pyridox_Oxase"/>
</dbReference>
<dbReference type="GO" id="GO:0010181">
    <property type="term" value="F:FMN binding"/>
    <property type="evidence" value="ECO:0007669"/>
    <property type="project" value="InterPro"/>
</dbReference>
<sequence length="253" mass="28638">MADDYEVDDYVRVRVTLRSGTNAWAYLERKDTAQHLDVRQWLRSLEVFAGPLPDFDPAAAPADPVELFLEWLREAVAAGVPDPHAMTLSTIGEDGGPDARVLILKNVDTDGWQFAVHSGSPKGRQLGGRPRAALTFYWPLQGRQVRLRGTDEPASAEQSAADLLARAPSARAEVLLGRQSEHLTDAEERDRAFRAALARIEAEPDLISPEWTLHTLVPSEIEFWQADKGRLHNRLRYERRDRHSPWVRHMLWP</sequence>
<evidence type="ECO:0000256" key="2">
    <source>
        <dbReference type="ARBA" id="ARBA00007301"/>
    </source>
</evidence>
<evidence type="ECO:0000313" key="9">
    <source>
        <dbReference type="Proteomes" id="UP000249616"/>
    </source>
</evidence>
<evidence type="ECO:0000256" key="4">
    <source>
        <dbReference type="ARBA" id="ARBA00022643"/>
    </source>
</evidence>
<dbReference type="PROSITE" id="PS01064">
    <property type="entry name" value="PYRIDOX_OXIDASE"/>
    <property type="match status" value="1"/>
</dbReference>
<accession>A0A2Z4JAM6</accession>
<dbReference type="Pfam" id="PF01243">
    <property type="entry name" value="PNPOx_N"/>
    <property type="match status" value="1"/>
</dbReference>
<dbReference type="GO" id="GO:0008615">
    <property type="term" value="P:pyridoxine biosynthetic process"/>
    <property type="evidence" value="ECO:0007669"/>
    <property type="project" value="InterPro"/>
</dbReference>
<evidence type="ECO:0000313" key="8">
    <source>
        <dbReference type="EMBL" id="AWW42191.1"/>
    </source>
</evidence>
<proteinExistence type="inferred from homology"/>
<evidence type="ECO:0000259" key="6">
    <source>
        <dbReference type="Pfam" id="PF01243"/>
    </source>
</evidence>
<organism evidence="8 9">
    <name type="scientific">Streptomyces cadmiisoli</name>
    <dbReference type="NCBI Taxonomy" id="2184053"/>
    <lineage>
        <taxon>Bacteria</taxon>
        <taxon>Bacillati</taxon>
        <taxon>Actinomycetota</taxon>
        <taxon>Actinomycetes</taxon>
        <taxon>Kitasatosporales</taxon>
        <taxon>Streptomycetaceae</taxon>
        <taxon>Streptomyces</taxon>
        <taxon>Streptomyces aurantiacus group</taxon>
    </lineage>
</organism>
<dbReference type="Proteomes" id="UP000249616">
    <property type="component" value="Chromosome"/>
</dbReference>
<evidence type="ECO:0000256" key="1">
    <source>
        <dbReference type="ARBA" id="ARBA00001917"/>
    </source>
</evidence>
<comment type="similarity">
    <text evidence="2">Belongs to the pyridoxamine 5'-phosphate oxidase family.</text>
</comment>
<dbReference type="AlphaFoldDB" id="A0A2Z4JAM6"/>
<keyword evidence="3" id="KW-0285">Flavoprotein</keyword>
<dbReference type="EMBL" id="CP030073">
    <property type="protein sequence ID" value="AWW42191.1"/>
    <property type="molecule type" value="Genomic_DNA"/>
</dbReference>
<comment type="cofactor">
    <cofactor evidence="1">
        <name>FMN</name>
        <dbReference type="ChEBI" id="CHEBI:58210"/>
    </cofactor>
</comment>
<dbReference type="KEGG" id="scad:DN051_01640"/>
<keyword evidence="9" id="KW-1185">Reference proteome</keyword>
<dbReference type="Gene3D" id="2.30.110.10">
    <property type="entry name" value="Electron Transport, Fmn-binding Protein, Chain A"/>
    <property type="match status" value="1"/>
</dbReference>
<dbReference type="Pfam" id="PF10590">
    <property type="entry name" value="PNP_phzG_C"/>
    <property type="match status" value="1"/>
</dbReference>
<dbReference type="InterPro" id="IPR019740">
    <property type="entry name" value="Pyridox_Oxase_CS"/>
</dbReference>
<dbReference type="PANTHER" id="PTHR10851">
    <property type="entry name" value="PYRIDOXINE-5-PHOSPHATE OXIDASE"/>
    <property type="match status" value="1"/>
</dbReference>
<dbReference type="InterPro" id="IPR019576">
    <property type="entry name" value="Pyridoxamine_oxidase_dimer_C"/>
</dbReference>
<name>A0A2Z4JAM6_9ACTN</name>
<evidence type="ECO:0000259" key="7">
    <source>
        <dbReference type="Pfam" id="PF10590"/>
    </source>
</evidence>
<dbReference type="PANTHER" id="PTHR10851:SF0">
    <property type="entry name" value="PYRIDOXINE-5'-PHOSPHATE OXIDASE"/>
    <property type="match status" value="1"/>
</dbReference>
<evidence type="ECO:0000256" key="3">
    <source>
        <dbReference type="ARBA" id="ARBA00022630"/>
    </source>
</evidence>
<feature type="domain" description="Pyridoxine 5'-phosphate oxidase dimerisation C-terminal" evidence="7">
    <location>
        <begin position="211"/>
        <end position="253"/>
    </location>
</feature>
<dbReference type="SUPFAM" id="SSF50475">
    <property type="entry name" value="FMN-binding split barrel"/>
    <property type="match status" value="1"/>
</dbReference>